<sequence>MPPLIGVILLLACSGLVLTQPSGEYGGNVSTVFGDATIDVAFTSPTTFDISATFTSTDGGGNGTETGVRFTYNPSTGDITVQDTDKLQELINKIGAPISAADLANLKYDGKNIIVVNLGAVTTLGCDERNISAAFVLTGTDYVARRGQVTGISDVVDQTDHRINVTLPETAGLRVITDVGEYPDKCAGHPKGHLHGTMWF</sequence>
<reference evidence="2 3" key="1">
    <citation type="submission" date="2020-04" db="EMBL/GenBank/DDBJ databases">
        <title>Perkinsus olseni comparative genomics.</title>
        <authorList>
            <person name="Bogema D.R."/>
        </authorList>
    </citation>
    <scope>NUCLEOTIDE SEQUENCE [LARGE SCALE GENOMIC DNA]</scope>
    <source>
        <strain evidence="2">ATCC PRA-31</strain>
    </source>
</reference>
<feature type="chain" id="PRO_5029628590" evidence="1">
    <location>
        <begin position="20"/>
        <end position="200"/>
    </location>
</feature>
<comment type="caution">
    <text evidence="2">The sequence shown here is derived from an EMBL/GenBank/DDBJ whole genome shotgun (WGS) entry which is preliminary data.</text>
</comment>
<evidence type="ECO:0000313" key="3">
    <source>
        <dbReference type="Proteomes" id="UP000572268"/>
    </source>
</evidence>
<dbReference type="EMBL" id="JABANN010000078">
    <property type="protein sequence ID" value="KAF4672400.1"/>
    <property type="molecule type" value="Genomic_DNA"/>
</dbReference>
<accession>A0A7J6MMG7</accession>
<protein>
    <submittedName>
        <fullName evidence="2">Uncharacterized protein</fullName>
    </submittedName>
</protein>
<evidence type="ECO:0000313" key="2">
    <source>
        <dbReference type="EMBL" id="KAF4672400.1"/>
    </source>
</evidence>
<organism evidence="2 3">
    <name type="scientific">Perkinsus olseni</name>
    <name type="common">Perkinsus atlanticus</name>
    <dbReference type="NCBI Taxonomy" id="32597"/>
    <lineage>
        <taxon>Eukaryota</taxon>
        <taxon>Sar</taxon>
        <taxon>Alveolata</taxon>
        <taxon>Perkinsozoa</taxon>
        <taxon>Perkinsea</taxon>
        <taxon>Perkinsida</taxon>
        <taxon>Perkinsidae</taxon>
        <taxon>Perkinsus</taxon>
    </lineage>
</organism>
<keyword evidence="1" id="KW-0732">Signal</keyword>
<gene>
    <name evidence="2" type="ORF">FOL46_009028</name>
</gene>
<proteinExistence type="predicted"/>
<evidence type="ECO:0000256" key="1">
    <source>
        <dbReference type="SAM" id="SignalP"/>
    </source>
</evidence>
<name>A0A7J6MMG7_PEROL</name>
<feature type="signal peptide" evidence="1">
    <location>
        <begin position="1"/>
        <end position="19"/>
    </location>
</feature>
<dbReference type="AlphaFoldDB" id="A0A7J6MMG7"/>
<dbReference type="Proteomes" id="UP000572268">
    <property type="component" value="Unassembled WGS sequence"/>
</dbReference>